<dbReference type="KEGG" id="cke:B5M06_16110"/>
<name>A0A0W7YXF2_9BURK</name>
<evidence type="ECO:0000256" key="1">
    <source>
        <dbReference type="SAM" id="Phobius"/>
    </source>
</evidence>
<reference evidence="3 4" key="1">
    <citation type="submission" date="2015-12" db="EMBL/GenBank/DDBJ databases">
        <title>Complete genome sequence of a multi-drug resistant strain Acidovorax sp. 12322-1.</title>
        <authorList>
            <person name="Ming D."/>
            <person name="Wang M."/>
            <person name="Hu S."/>
            <person name="Zhou Y."/>
            <person name="Jiang T."/>
        </authorList>
    </citation>
    <scope>NUCLEOTIDE SEQUENCE [LARGE SCALE GENOMIC DNA]</scope>
    <source>
        <strain evidence="3 4">12322-1</strain>
    </source>
</reference>
<feature type="transmembrane region" description="Helical" evidence="1">
    <location>
        <begin position="20"/>
        <end position="39"/>
    </location>
</feature>
<accession>A0A1V0BHZ5</accession>
<evidence type="ECO:0000313" key="3">
    <source>
        <dbReference type="EMBL" id="KUF39688.1"/>
    </source>
</evidence>
<evidence type="ECO:0000313" key="2">
    <source>
        <dbReference type="EMBL" id="AQZ99546.1"/>
    </source>
</evidence>
<keyword evidence="1" id="KW-0812">Transmembrane</keyword>
<protein>
    <submittedName>
        <fullName evidence="3">Uncharacterized protein</fullName>
    </submittedName>
</protein>
<reference evidence="2 5" key="2">
    <citation type="submission" date="2017-03" db="EMBL/GenBank/DDBJ databases">
        <title>Rapid Whole Genome Sequencing of Comamonas kerstersii Causing Continuous ambulatory Peritoneal Dialysis-Associated Peritonitis.</title>
        <authorList>
            <person name="Zheng B."/>
        </authorList>
    </citation>
    <scope>NUCLEOTIDE SEQUENCE [LARGE SCALE GENOMIC DNA]</scope>
    <source>
        <strain evidence="2 5">8943</strain>
    </source>
</reference>
<keyword evidence="1" id="KW-1133">Transmembrane helix</keyword>
<evidence type="ECO:0000313" key="5">
    <source>
        <dbReference type="Proteomes" id="UP000242792"/>
    </source>
</evidence>
<dbReference type="EMBL" id="LPXH01000035">
    <property type="protein sequence ID" value="KUF39688.1"/>
    <property type="molecule type" value="Genomic_DNA"/>
</dbReference>
<keyword evidence="1" id="KW-0472">Membrane</keyword>
<accession>A0A1V3TNH3</accession>
<dbReference type="EMBL" id="CP020121">
    <property type="protein sequence ID" value="AQZ99546.1"/>
    <property type="molecule type" value="Genomic_DNA"/>
</dbReference>
<dbReference type="AlphaFoldDB" id="A0A0W7YXF2"/>
<keyword evidence="4" id="KW-1185">Reference proteome</keyword>
<dbReference type="RefSeq" id="WP_054067205.1">
    <property type="nucleotide sequence ID" value="NZ_CATYED010000013.1"/>
</dbReference>
<gene>
    <name evidence="3" type="ORF">AS359_06490</name>
    <name evidence="2" type="ORF">B5M06_16110</name>
</gene>
<dbReference type="OrthoDB" id="8795184at2"/>
<proteinExistence type="predicted"/>
<evidence type="ECO:0000313" key="4">
    <source>
        <dbReference type="Proteomes" id="UP000053300"/>
    </source>
</evidence>
<dbReference type="Proteomes" id="UP000053300">
    <property type="component" value="Unassembled WGS sequence"/>
</dbReference>
<dbReference type="GeneID" id="83040829"/>
<dbReference type="Proteomes" id="UP000242792">
    <property type="component" value="Chromosome"/>
</dbReference>
<organism evidence="3 4">
    <name type="scientific">Comamonas kerstersii</name>
    <dbReference type="NCBI Taxonomy" id="225992"/>
    <lineage>
        <taxon>Bacteria</taxon>
        <taxon>Pseudomonadati</taxon>
        <taxon>Pseudomonadota</taxon>
        <taxon>Betaproteobacteria</taxon>
        <taxon>Burkholderiales</taxon>
        <taxon>Comamonadaceae</taxon>
        <taxon>Comamonas</taxon>
    </lineage>
</organism>
<sequence length="127" mass="13593">MATRAPVPASTSNDSALVSWLVAVVVVLVAALVVGGYWMQSQNQQAAQRYQQEQQYRTYLASTREAAAYTPPAPNPAIIEARETRAYLLAHPAVTPGEGFNQPGVQATGKAIAQAIDRAQNAQQLSK</sequence>
<accession>A0A0W7YXF2</accession>